<accession>A0A4Y2C0F1</accession>
<dbReference type="Proteomes" id="UP000499080">
    <property type="component" value="Unassembled WGS sequence"/>
</dbReference>
<reference evidence="1 2" key="1">
    <citation type="journal article" date="2019" name="Sci. Rep.">
        <title>Orb-weaving spider Araneus ventricosus genome elucidates the spidroin gene catalogue.</title>
        <authorList>
            <person name="Kono N."/>
            <person name="Nakamura H."/>
            <person name="Ohtoshi R."/>
            <person name="Moran D.A.P."/>
            <person name="Shinohara A."/>
            <person name="Yoshida Y."/>
            <person name="Fujiwara M."/>
            <person name="Mori M."/>
            <person name="Tomita M."/>
            <person name="Arakawa K."/>
        </authorList>
    </citation>
    <scope>NUCLEOTIDE SEQUENCE [LARGE SCALE GENOMIC DNA]</scope>
</reference>
<gene>
    <name evidence="1" type="ORF">AVEN_110477_1</name>
</gene>
<name>A0A4Y2C0F1_ARAVE</name>
<comment type="caution">
    <text evidence="1">The sequence shown here is derived from an EMBL/GenBank/DDBJ whole genome shotgun (WGS) entry which is preliminary data.</text>
</comment>
<evidence type="ECO:0000313" key="1">
    <source>
        <dbReference type="EMBL" id="GBL97971.1"/>
    </source>
</evidence>
<dbReference type="EMBL" id="BGPR01237492">
    <property type="protein sequence ID" value="GBL97971.1"/>
    <property type="molecule type" value="Genomic_DNA"/>
</dbReference>
<keyword evidence="2" id="KW-1185">Reference proteome</keyword>
<dbReference type="AlphaFoldDB" id="A0A4Y2C0F1"/>
<protein>
    <submittedName>
        <fullName evidence="1">Uncharacterized protein</fullName>
    </submittedName>
</protein>
<evidence type="ECO:0000313" key="2">
    <source>
        <dbReference type="Proteomes" id="UP000499080"/>
    </source>
</evidence>
<organism evidence="1 2">
    <name type="scientific">Araneus ventricosus</name>
    <name type="common">Orbweaver spider</name>
    <name type="synonym">Epeira ventricosa</name>
    <dbReference type="NCBI Taxonomy" id="182803"/>
    <lineage>
        <taxon>Eukaryota</taxon>
        <taxon>Metazoa</taxon>
        <taxon>Ecdysozoa</taxon>
        <taxon>Arthropoda</taxon>
        <taxon>Chelicerata</taxon>
        <taxon>Arachnida</taxon>
        <taxon>Araneae</taxon>
        <taxon>Araneomorphae</taxon>
        <taxon>Entelegynae</taxon>
        <taxon>Araneoidea</taxon>
        <taxon>Araneidae</taxon>
        <taxon>Araneus</taxon>
    </lineage>
</organism>
<sequence>MASSATHALDFIKYRMIQNNCTNYFFVNDGRKKDVERKEDEKSSPGHVGNIREVAHFTTLDQKFPTCGARGTSEGYAQVILGMAENTNILQNFVFPSSYEKCTSPQDN</sequence>
<proteinExistence type="predicted"/>